<keyword evidence="5 8" id="KW-1133">Transmembrane helix</keyword>
<dbReference type="GO" id="GO:0016020">
    <property type="term" value="C:membrane"/>
    <property type="evidence" value="ECO:0007669"/>
    <property type="project" value="UniProtKB-SubCell"/>
</dbReference>
<feature type="transmembrane region" description="Helical" evidence="8">
    <location>
        <begin position="45"/>
        <end position="63"/>
    </location>
</feature>
<feature type="compositionally biased region" description="Basic and acidic residues" evidence="7">
    <location>
        <begin position="11"/>
        <end position="21"/>
    </location>
</feature>
<sequence length="447" mass="52190">MDDNHRRHNDHHKDHTADDPQKPQPQPQPQLFPFLLPAVIIRRELAYAFLSFFLLIGSSLYAFDLLAPLDPVSYFRVGFLSRTLPICRDYGDGDWVRDERKNNVVGSYGEDCPFLDPGFRCRWNGRADVDYLNWRWQPRRCNLPRFNATDFLERARNGRIVFAGDSIGRNQWESFLCMLAQGVSNTSAAAIYEVNGKPISKHRGFLVMRFSEYNLTVEYYRLPFLVIIGRPPRGSPPEVKMAIKVDQLHWFSKRWVGADVLVFNAGHWWNEYKTIYMYECFISRGHYFEENGVINKTMGVMEAFQRSLQTWRKWVTENLDPEKSHVFFRSYSPAHYRNGTWKDGGHCDLDLQPEANSKLVAPEPANNRPISEVITEMRQGNYKRVEYLNITHLTEYRSDGHPSRYREPGTPPDAPQDCSHWCLPGIPDVWNEILYAHLLSMGFRTNR</sequence>
<feature type="region of interest" description="Disordered" evidence="7">
    <location>
        <begin position="1"/>
        <end position="28"/>
    </location>
</feature>
<keyword evidence="6 8" id="KW-0472">Membrane</keyword>
<dbReference type="PANTHER" id="PTHR32285">
    <property type="entry name" value="PROTEIN TRICHOME BIREFRINGENCE-LIKE 9-RELATED"/>
    <property type="match status" value="1"/>
</dbReference>
<evidence type="ECO:0000256" key="7">
    <source>
        <dbReference type="SAM" id="MobiDB-lite"/>
    </source>
</evidence>
<dbReference type="Pfam" id="PF14416">
    <property type="entry name" value="PMR5N"/>
    <property type="match status" value="1"/>
</dbReference>
<evidence type="ECO:0000256" key="1">
    <source>
        <dbReference type="ARBA" id="ARBA00004167"/>
    </source>
</evidence>
<comment type="subcellular location">
    <subcellularLocation>
        <location evidence="1">Membrane</location>
        <topology evidence="1">Single-pass membrane protein</topology>
    </subcellularLocation>
</comment>
<gene>
    <name evidence="11" type="ORF">LITE_LOCUS7111</name>
</gene>
<name>A0AAV0I405_9ROSI</name>
<evidence type="ECO:0000256" key="4">
    <source>
        <dbReference type="ARBA" id="ARBA00022968"/>
    </source>
</evidence>
<dbReference type="InterPro" id="IPR026057">
    <property type="entry name" value="TBL_C"/>
</dbReference>
<dbReference type="PANTHER" id="PTHR32285:SF53">
    <property type="entry name" value="PROTEIN TRICHOME BIREFRINGENCE-LIKE 9"/>
    <property type="match status" value="1"/>
</dbReference>
<evidence type="ECO:0000256" key="3">
    <source>
        <dbReference type="ARBA" id="ARBA00022692"/>
    </source>
</evidence>
<organism evidence="11 12">
    <name type="scientific">Linum tenue</name>
    <dbReference type="NCBI Taxonomy" id="586396"/>
    <lineage>
        <taxon>Eukaryota</taxon>
        <taxon>Viridiplantae</taxon>
        <taxon>Streptophyta</taxon>
        <taxon>Embryophyta</taxon>
        <taxon>Tracheophyta</taxon>
        <taxon>Spermatophyta</taxon>
        <taxon>Magnoliopsida</taxon>
        <taxon>eudicotyledons</taxon>
        <taxon>Gunneridae</taxon>
        <taxon>Pentapetalae</taxon>
        <taxon>rosids</taxon>
        <taxon>fabids</taxon>
        <taxon>Malpighiales</taxon>
        <taxon>Linaceae</taxon>
        <taxon>Linum</taxon>
    </lineage>
</organism>
<dbReference type="Proteomes" id="UP001154282">
    <property type="component" value="Unassembled WGS sequence"/>
</dbReference>
<dbReference type="GO" id="GO:0005794">
    <property type="term" value="C:Golgi apparatus"/>
    <property type="evidence" value="ECO:0007669"/>
    <property type="project" value="TreeGrafter"/>
</dbReference>
<feature type="domain" description="Trichome birefringence-like C-terminal" evidence="9">
    <location>
        <begin position="143"/>
        <end position="436"/>
    </location>
</feature>
<dbReference type="Pfam" id="PF13839">
    <property type="entry name" value="PC-Esterase"/>
    <property type="match status" value="1"/>
</dbReference>
<evidence type="ECO:0000256" key="8">
    <source>
        <dbReference type="SAM" id="Phobius"/>
    </source>
</evidence>
<evidence type="ECO:0000256" key="5">
    <source>
        <dbReference type="ARBA" id="ARBA00022989"/>
    </source>
</evidence>
<evidence type="ECO:0000256" key="2">
    <source>
        <dbReference type="ARBA" id="ARBA00007727"/>
    </source>
</evidence>
<keyword evidence="4" id="KW-0735">Signal-anchor</keyword>
<keyword evidence="12" id="KW-1185">Reference proteome</keyword>
<evidence type="ECO:0000313" key="12">
    <source>
        <dbReference type="Proteomes" id="UP001154282"/>
    </source>
</evidence>
<accession>A0AAV0I405</accession>
<keyword evidence="3 8" id="KW-0812">Transmembrane</keyword>
<evidence type="ECO:0000313" key="11">
    <source>
        <dbReference type="EMBL" id="CAI0391314.1"/>
    </source>
</evidence>
<evidence type="ECO:0008006" key="13">
    <source>
        <dbReference type="Google" id="ProtNLM"/>
    </source>
</evidence>
<dbReference type="EMBL" id="CAMGYJ010000003">
    <property type="protein sequence ID" value="CAI0391314.1"/>
    <property type="molecule type" value="Genomic_DNA"/>
</dbReference>
<comment type="caution">
    <text evidence="11">The sequence shown here is derived from an EMBL/GenBank/DDBJ whole genome shotgun (WGS) entry which is preliminary data.</text>
</comment>
<evidence type="ECO:0000256" key="6">
    <source>
        <dbReference type="ARBA" id="ARBA00023136"/>
    </source>
</evidence>
<dbReference type="GO" id="GO:0016413">
    <property type="term" value="F:O-acetyltransferase activity"/>
    <property type="evidence" value="ECO:0007669"/>
    <property type="project" value="InterPro"/>
</dbReference>
<evidence type="ECO:0000259" key="10">
    <source>
        <dbReference type="Pfam" id="PF14416"/>
    </source>
</evidence>
<dbReference type="InterPro" id="IPR025846">
    <property type="entry name" value="TBL_N"/>
</dbReference>
<comment type="similarity">
    <text evidence="2">Belongs to the PC-esterase family. TBL subfamily.</text>
</comment>
<dbReference type="AlphaFoldDB" id="A0AAV0I405"/>
<evidence type="ECO:0000259" key="9">
    <source>
        <dbReference type="Pfam" id="PF13839"/>
    </source>
</evidence>
<reference evidence="11" key="1">
    <citation type="submission" date="2022-08" db="EMBL/GenBank/DDBJ databases">
        <authorList>
            <person name="Gutierrez-Valencia J."/>
        </authorList>
    </citation>
    <scope>NUCLEOTIDE SEQUENCE</scope>
</reference>
<protein>
    <recommendedName>
        <fullName evidence="13">Trichome birefringence-like N-terminal domain-containing protein</fullName>
    </recommendedName>
</protein>
<feature type="compositionally biased region" description="Basic residues" evidence="7">
    <location>
        <begin position="1"/>
        <end position="10"/>
    </location>
</feature>
<dbReference type="InterPro" id="IPR029962">
    <property type="entry name" value="TBL"/>
</dbReference>
<feature type="domain" description="Trichome birefringence-like N-terminal" evidence="10">
    <location>
        <begin position="89"/>
        <end position="142"/>
    </location>
</feature>
<proteinExistence type="inferred from homology"/>